<gene>
    <name evidence="2" type="ORF">V6N12_035474</name>
</gene>
<dbReference type="Proteomes" id="UP001472677">
    <property type="component" value="Unassembled WGS sequence"/>
</dbReference>
<evidence type="ECO:0000313" key="2">
    <source>
        <dbReference type="EMBL" id="KAK8563325.1"/>
    </source>
</evidence>
<sequence length="137" mass="15202">MTKVHELAKVSNHNVGSGVGKINPSDMKKFTRNDAYIASNPNKKIKKAKKETQPVDVVPTMDGQPVHVPEHDTGIATEPHLVVQGAQARVDAIGKYMVSEESDSVLWLHINYIAVHSSDEDESWNDMHMELLSTDED</sequence>
<feature type="region of interest" description="Disordered" evidence="1">
    <location>
        <begin position="45"/>
        <end position="75"/>
    </location>
</feature>
<accession>A0ABR2EMV1</accession>
<reference evidence="2 3" key="1">
    <citation type="journal article" date="2024" name="G3 (Bethesda)">
        <title>Genome assembly of Hibiscus sabdariffa L. provides insights into metabolisms of medicinal natural products.</title>
        <authorList>
            <person name="Kim T."/>
        </authorList>
    </citation>
    <scope>NUCLEOTIDE SEQUENCE [LARGE SCALE GENOMIC DNA]</scope>
    <source>
        <strain evidence="2">TK-2024</strain>
        <tissue evidence="2">Old leaves</tissue>
    </source>
</reference>
<organism evidence="2 3">
    <name type="scientific">Hibiscus sabdariffa</name>
    <name type="common">roselle</name>
    <dbReference type="NCBI Taxonomy" id="183260"/>
    <lineage>
        <taxon>Eukaryota</taxon>
        <taxon>Viridiplantae</taxon>
        <taxon>Streptophyta</taxon>
        <taxon>Embryophyta</taxon>
        <taxon>Tracheophyta</taxon>
        <taxon>Spermatophyta</taxon>
        <taxon>Magnoliopsida</taxon>
        <taxon>eudicotyledons</taxon>
        <taxon>Gunneridae</taxon>
        <taxon>Pentapetalae</taxon>
        <taxon>rosids</taxon>
        <taxon>malvids</taxon>
        <taxon>Malvales</taxon>
        <taxon>Malvaceae</taxon>
        <taxon>Malvoideae</taxon>
        <taxon>Hibiscus</taxon>
    </lineage>
</organism>
<dbReference type="EMBL" id="JBBPBM010000011">
    <property type="protein sequence ID" value="KAK8563325.1"/>
    <property type="molecule type" value="Genomic_DNA"/>
</dbReference>
<protein>
    <submittedName>
        <fullName evidence="2">Uncharacterized protein</fullName>
    </submittedName>
</protein>
<name>A0ABR2EMV1_9ROSI</name>
<keyword evidence="3" id="KW-1185">Reference proteome</keyword>
<evidence type="ECO:0000256" key="1">
    <source>
        <dbReference type="SAM" id="MobiDB-lite"/>
    </source>
</evidence>
<comment type="caution">
    <text evidence="2">The sequence shown here is derived from an EMBL/GenBank/DDBJ whole genome shotgun (WGS) entry which is preliminary data.</text>
</comment>
<proteinExistence type="predicted"/>
<evidence type="ECO:0000313" key="3">
    <source>
        <dbReference type="Proteomes" id="UP001472677"/>
    </source>
</evidence>